<dbReference type="InterPro" id="IPR027417">
    <property type="entry name" value="P-loop_NTPase"/>
</dbReference>
<dbReference type="EMBL" id="RZGY01000001">
    <property type="protein sequence ID" value="RUQ87593.1"/>
    <property type="molecule type" value="Genomic_DNA"/>
</dbReference>
<reference evidence="2 4" key="1">
    <citation type="submission" date="2018-03" db="EMBL/GenBank/DDBJ databases">
        <title>Genomic Encyclopedia of Archaeal and Bacterial Type Strains, Phase II (KMG-II): from individual species to whole genera.</title>
        <authorList>
            <person name="Goeker M."/>
        </authorList>
    </citation>
    <scope>NUCLEOTIDE SEQUENCE [LARGE SCALE GENOMIC DNA]</scope>
    <source>
        <strain evidence="2 4">DSM 21548</strain>
    </source>
</reference>
<dbReference type="SUPFAM" id="SSF52540">
    <property type="entry name" value="P-loop containing nucleoside triphosphate hydrolases"/>
    <property type="match status" value="1"/>
</dbReference>
<keyword evidence="2" id="KW-0418">Kinase</keyword>
<evidence type="ECO:0000313" key="4">
    <source>
        <dbReference type="Proteomes" id="UP000241203"/>
    </source>
</evidence>
<evidence type="ECO:0000259" key="1">
    <source>
        <dbReference type="Pfam" id="PF00485"/>
    </source>
</evidence>
<dbReference type="GO" id="GO:0005524">
    <property type="term" value="F:ATP binding"/>
    <property type="evidence" value="ECO:0007669"/>
    <property type="project" value="InterPro"/>
</dbReference>
<comment type="caution">
    <text evidence="2">The sequence shown here is derived from an EMBL/GenBank/DDBJ whole genome shotgun (WGS) entry which is preliminary data.</text>
</comment>
<dbReference type="PANTHER" id="PTHR10285">
    <property type="entry name" value="URIDINE KINASE"/>
    <property type="match status" value="1"/>
</dbReference>
<dbReference type="AlphaFoldDB" id="A0A2P8GV41"/>
<evidence type="ECO:0000313" key="5">
    <source>
        <dbReference type="Proteomes" id="UP000268291"/>
    </source>
</evidence>
<organism evidence="2 4">
    <name type="scientific">Labedella gwakjiensis</name>
    <dbReference type="NCBI Taxonomy" id="390269"/>
    <lineage>
        <taxon>Bacteria</taxon>
        <taxon>Bacillati</taxon>
        <taxon>Actinomycetota</taxon>
        <taxon>Actinomycetes</taxon>
        <taxon>Micrococcales</taxon>
        <taxon>Microbacteriaceae</taxon>
        <taxon>Labedella</taxon>
    </lineage>
</organism>
<dbReference type="NCBIfam" id="NF006743">
    <property type="entry name" value="PRK09270.1-2"/>
    <property type="match status" value="1"/>
</dbReference>
<reference evidence="3 5" key="2">
    <citation type="submission" date="2018-12" db="EMBL/GenBank/DDBJ databases">
        <authorList>
            <person name="hu s."/>
            <person name="Xu Y."/>
            <person name="Xu B."/>
            <person name="Li F."/>
        </authorList>
    </citation>
    <scope>NUCLEOTIDE SEQUENCE [LARGE SCALE GENOMIC DNA]</scope>
    <source>
        <strain evidence="3 5">KSW2-17</strain>
    </source>
</reference>
<dbReference type="InterPro" id="IPR006083">
    <property type="entry name" value="PRK/URK"/>
</dbReference>
<dbReference type="Gene3D" id="3.40.50.300">
    <property type="entry name" value="P-loop containing nucleotide triphosphate hydrolases"/>
    <property type="match status" value="2"/>
</dbReference>
<evidence type="ECO:0000313" key="2">
    <source>
        <dbReference type="EMBL" id="PSL37834.1"/>
    </source>
</evidence>
<protein>
    <submittedName>
        <fullName evidence="3">Nucleoside/nucleotide kinase family protein</fullName>
    </submittedName>
    <submittedName>
        <fullName evidence="2">Pantothenate kinase</fullName>
    </submittedName>
</protein>
<sequence>MSDDVLPTIDGLDAFAAEIELRLAHASGRLMVGIAGSPGSGKSTAAALLAERFGGEAALVPMDGFHLANEQLAALGRRDRKGAPDTFDADGYVALLERCRRSYGAEGRTVYAPRFVREIEESHGSAIAVPPSARLVITEGNYLLLDRAPWSELGEVLDVRYHLAVDQDVRRERLIARHIAFGKSPEDARAWSLGPDEANAVLIEVAAARADAIVRL</sequence>
<evidence type="ECO:0000313" key="3">
    <source>
        <dbReference type="EMBL" id="RUQ87593.1"/>
    </source>
</evidence>
<dbReference type="GO" id="GO:0016301">
    <property type="term" value="F:kinase activity"/>
    <property type="evidence" value="ECO:0007669"/>
    <property type="project" value="UniProtKB-KW"/>
</dbReference>
<dbReference type="EMBL" id="PYAU01000001">
    <property type="protein sequence ID" value="PSL37834.1"/>
    <property type="molecule type" value="Genomic_DNA"/>
</dbReference>
<gene>
    <name evidence="2" type="ORF">CLV49_1441</name>
    <name evidence="3" type="ORF">ELQ93_11995</name>
</gene>
<proteinExistence type="predicted"/>
<keyword evidence="2" id="KW-0808">Transferase</keyword>
<dbReference type="RefSeq" id="WP_106562924.1">
    <property type="nucleotide sequence ID" value="NZ_PYAU01000001.1"/>
</dbReference>
<accession>A0A2P8GV41</accession>
<dbReference type="Proteomes" id="UP000268291">
    <property type="component" value="Unassembled WGS sequence"/>
</dbReference>
<name>A0A2P8GV41_9MICO</name>
<feature type="domain" description="Phosphoribulokinase/uridine kinase" evidence="1">
    <location>
        <begin position="32"/>
        <end position="180"/>
    </location>
</feature>
<dbReference type="OrthoDB" id="3192509at2"/>
<dbReference type="Pfam" id="PF00485">
    <property type="entry name" value="PRK"/>
    <property type="match status" value="1"/>
</dbReference>
<dbReference type="Proteomes" id="UP000241203">
    <property type="component" value="Unassembled WGS sequence"/>
</dbReference>
<keyword evidence="5" id="KW-1185">Reference proteome</keyword>